<keyword evidence="14" id="KW-1207">Sterol metabolism</keyword>
<keyword evidence="10" id="KW-0560">Oxidoreductase</keyword>
<organism evidence="19">
    <name type="scientific">Salvia splendens</name>
    <name type="common">Scarlet sage</name>
    <dbReference type="NCBI Taxonomy" id="180675"/>
    <lineage>
        <taxon>Eukaryota</taxon>
        <taxon>Viridiplantae</taxon>
        <taxon>Streptophyta</taxon>
        <taxon>Embryophyta</taxon>
        <taxon>Tracheophyta</taxon>
        <taxon>Spermatophyta</taxon>
        <taxon>Magnoliopsida</taxon>
        <taxon>eudicotyledons</taxon>
        <taxon>Gunneridae</taxon>
        <taxon>Pentapetalae</taxon>
        <taxon>asterids</taxon>
        <taxon>lamiids</taxon>
        <taxon>Lamiales</taxon>
        <taxon>Lamiaceae</taxon>
        <taxon>Nepetoideae</taxon>
        <taxon>Mentheae</taxon>
        <taxon>Salviinae</taxon>
        <taxon>Salvia</taxon>
        <taxon>Salvia subgen. Calosphace</taxon>
        <taxon>core Calosphace</taxon>
    </lineage>
</organism>
<dbReference type="InterPro" id="IPR001171">
    <property type="entry name" value="ERG24_DHCR-like"/>
</dbReference>
<evidence type="ECO:0000256" key="15">
    <source>
        <dbReference type="ARBA" id="ARBA00023221"/>
    </source>
</evidence>
<accession>A0A8X8Z8E6</accession>
<dbReference type="GO" id="GO:0005789">
    <property type="term" value="C:endoplasmic reticulum membrane"/>
    <property type="evidence" value="ECO:0007669"/>
    <property type="project" value="TreeGrafter"/>
</dbReference>
<feature type="transmembrane region" description="Helical" evidence="18">
    <location>
        <begin position="20"/>
        <end position="44"/>
    </location>
</feature>
<comment type="subcellular location">
    <subcellularLocation>
        <location evidence="1">Membrane</location>
        <topology evidence="1">Multi-pass membrane protein</topology>
    </subcellularLocation>
</comment>
<reference evidence="19" key="2">
    <citation type="submission" date="2020-08" db="EMBL/GenBank/DDBJ databases">
        <title>Plant Genome Project.</title>
        <authorList>
            <person name="Zhang R.-G."/>
        </authorList>
    </citation>
    <scope>NUCLEOTIDE SEQUENCE</scope>
    <source>
        <strain evidence="19">Huo1</strain>
        <tissue evidence="19">Leaf</tissue>
    </source>
</reference>
<evidence type="ECO:0000256" key="4">
    <source>
        <dbReference type="ARBA" id="ARBA00022548"/>
    </source>
</evidence>
<dbReference type="PANTHER" id="PTHR21257:SF38">
    <property type="entry name" value="7-DEHYDROCHOLESTEROL REDUCTASE"/>
    <property type="match status" value="1"/>
</dbReference>
<comment type="caution">
    <text evidence="19">The sequence shown here is derived from an EMBL/GenBank/DDBJ whole genome shotgun (WGS) entry which is preliminary data.</text>
</comment>
<evidence type="ECO:0000256" key="11">
    <source>
        <dbReference type="ARBA" id="ARBA00023011"/>
    </source>
</evidence>
<evidence type="ECO:0000256" key="2">
    <source>
        <dbReference type="ARBA" id="ARBA00005402"/>
    </source>
</evidence>
<evidence type="ECO:0000256" key="13">
    <source>
        <dbReference type="ARBA" id="ARBA00023136"/>
    </source>
</evidence>
<evidence type="ECO:0000256" key="12">
    <source>
        <dbReference type="ARBA" id="ARBA00023098"/>
    </source>
</evidence>
<evidence type="ECO:0000256" key="18">
    <source>
        <dbReference type="SAM" id="Phobius"/>
    </source>
</evidence>
<keyword evidence="6" id="KW-0152">Cholesterol biosynthesis</keyword>
<evidence type="ECO:0000256" key="17">
    <source>
        <dbReference type="ARBA" id="ARBA00042688"/>
    </source>
</evidence>
<feature type="transmembrane region" description="Helical" evidence="18">
    <location>
        <begin position="165"/>
        <end position="182"/>
    </location>
</feature>
<evidence type="ECO:0000256" key="16">
    <source>
        <dbReference type="ARBA" id="ARBA00038851"/>
    </source>
</evidence>
<sequence length="214" mass="23969">MPATTDLQPFHHSRFPQSDSAFFFNAGSGAVSSFLSFSSATLLVPTPWQEISAIITLLLSGSPLLAVCAVVYPCYRSPSAGAEQPLLELARVTPLLLPGLVRAATGMGREFLGIEDEREMPGLGKSTIQDCCLVHNYYRSNKEQPFTFTDIRMVSHAPNTLHVKFLPYFYVVFLMILLFDQAKKDDDRCKTKYGKYWKLYCDKVPSRIIPGIYL</sequence>
<proteinExistence type="inferred from homology"/>
<dbReference type="GO" id="GO:0016132">
    <property type="term" value="P:brassinosteroid biosynthetic process"/>
    <property type="evidence" value="ECO:0007669"/>
    <property type="project" value="TreeGrafter"/>
</dbReference>
<keyword evidence="5 18" id="KW-0812">Transmembrane</keyword>
<evidence type="ECO:0000256" key="3">
    <source>
        <dbReference type="ARBA" id="ARBA00022516"/>
    </source>
</evidence>
<dbReference type="EC" id="1.3.1.21" evidence="16"/>
<keyword evidence="4" id="KW-0153">Cholesterol metabolism</keyword>
<keyword evidence="7" id="KW-0521">NADP</keyword>
<evidence type="ECO:0000256" key="9">
    <source>
        <dbReference type="ARBA" id="ARBA00022989"/>
    </source>
</evidence>
<dbReference type="GO" id="GO:0006695">
    <property type="term" value="P:cholesterol biosynthetic process"/>
    <property type="evidence" value="ECO:0007669"/>
    <property type="project" value="UniProtKB-KW"/>
</dbReference>
<keyword evidence="8" id="KW-0752">Steroid biosynthesis</keyword>
<evidence type="ECO:0000256" key="8">
    <source>
        <dbReference type="ARBA" id="ARBA00022955"/>
    </source>
</evidence>
<evidence type="ECO:0000256" key="14">
    <source>
        <dbReference type="ARBA" id="ARBA00023166"/>
    </source>
</evidence>
<keyword evidence="11" id="KW-0756">Sterol biosynthesis</keyword>
<keyword evidence="15" id="KW-0753">Steroid metabolism</keyword>
<dbReference type="GO" id="GO:0047598">
    <property type="term" value="F:7-dehydrocholesterol reductase activity"/>
    <property type="evidence" value="ECO:0007669"/>
    <property type="project" value="UniProtKB-EC"/>
</dbReference>
<protein>
    <recommendedName>
        <fullName evidence="16">7-dehydrocholesterol reductase</fullName>
        <ecNumber evidence="16">1.3.1.21</ecNumber>
    </recommendedName>
    <alternativeName>
        <fullName evidence="17">Sterol Delta(7)-reductase</fullName>
    </alternativeName>
</protein>
<gene>
    <name evidence="19" type="ORF">SASPL_145480</name>
</gene>
<evidence type="ECO:0000313" key="19">
    <source>
        <dbReference type="EMBL" id="KAG6394889.1"/>
    </source>
</evidence>
<dbReference type="AlphaFoldDB" id="A0A8X8Z8E6"/>
<evidence type="ECO:0000256" key="6">
    <source>
        <dbReference type="ARBA" id="ARBA00022778"/>
    </source>
</evidence>
<evidence type="ECO:0000256" key="7">
    <source>
        <dbReference type="ARBA" id="ARBA00022857"/>
    </source>
</evidence>
<dbReference type="Gene3D" id="1.20.120.1630">
    <property type="match status" value="1"/>
</dbReference>
<keyword evidence="20" id="KW-1185">Reference proteome</keyword>
<evidence type="ECO:0000256" key="5">
    <source>
        <dbReference type="ARBA" id="ARBA00022692"/>
    </source>
</evidence>
<dbReference type="EMBL" id="PNBA02000017">
    <property type="protein sequence ID" value="KAG6394889.1"/>
    <property type="molecule type" value="Genomic_DNA"/>
</dbReference>
<dbReference type="Pfam" id="PF01222">
    <property type="entry name" value="ERG4_ERG24"/>
    <property type="match status" value="1"/>
</dbReference>
<dbReference type="Proteomes" id="UP000298416">
    <property type="component" value="Unassembled WGS sequence"/>
</dbReference>
<keyword evidence="9 18" id="KW-1133">Transmembrane helix</keyword>
<comment type="similarity">
    <text evidence="2">Belongs to the ERG4/ERG24 family.</text>
</comment>
<evidence type="ECO:0000256" key="10">
    <source>
        <dbReference type="ARBA" id="ARBA00023002"/>
    </source>
</evidence>
<evidence type="ECO:0000256" key="1">
    <source>
        <dbReference type="ARBA" id="ARBA00004141"/>
    </source>
</evidence>
<keyword evidence="12" id="KW-0443">Lipid metabolism</keyword>
<keyword evidence="3" id="KW-0444">Lipid biosynthesis</keyword>
<feature type="transmembrane region" description="Helical" evidence="18">
    <location>
        <begin position="51"/>
        <end position="72"/>
    </location>
</feature>
<name>A0A8X8Z8E6_SALSN</name>
<reference evidence="19" key="1">
    <citation type="submission" date="2018-01" db="EMBL/GenBank/DDBJ databases">
        <authorList>
            <person name="Mao J.F."/>
        </authorList>
    </citation>
    <scope>NUCLEOTIDE SEQUENCE</scope>
    <source>
        <strain evidence="19">Huo1</strain>
        <tissue evidence="19">Leaf</tissue>
    </source>
</reference>
<keyword evidence="13 18" id="KW-0472">Membrane</keyword>
<dbReference type="PANTHER" id="PTHR21257">
    <property type="entry name" value="DELTA(14)-STEROL REDUCTASE"/>
    <property type="match status" value="1"/>
</dbReference>
<evidence type="ECO:0000313" key="20">
    <source>
        <dbReference type="Proteomes" id="UP000298416"/>
    </source>
</evidence>